<keyword evidence="4" id="KW-1185">Reference proteome</keyword>
<feature type="signal peptide" evidence="1">
    <location>
        <begin position="1"/>
        <end position="40"/>
    </location>
</feature>
<organism evidence="3 4">
    <name type="scientific">Pedobacter changchengzhani</name>
    <dbReference type="NCBI Taxonomy" id="2529274"/>
    <lineage>
        <taxon>Bacteria</taxon>
        <taxon>Pseudomonadati</taxon>
        <taxon>Bacteroidota</taxon>
        <taxon>Sphingobacteriia</taxon>
        <taxon>Sphingobacteriales</taxon>
        <taxon>Sphingobacteriaceae</taxon>
        <taxon>Pedobacter</taxon>
    </lineage>
</organism>
<dbReference type="NCBIfam" id="TIGR04057">
    <property type="entry name" value="SusC_RagA_signa"/>
    <property type="match status" value="1"/>
</dbReference>
<comment type="caution">
    <text evidence="3">The sequence shown here is derived from an EMBL/GenBank/DDBJ whole genome shotgun (WGS) entry which is preliminary data.</text>
</comment>
<dbReference type="Gene3D" id="2.60.40.1120">
    <property type="entry name" value="Carboxypeptidase-like, regulatory domain"/>
    <property type="match status" value="1"/>
</dbReference>
<evidence type="ECO:0000313" key="4">
    <source>
        <dbReference type="Proteomes" id="UP000295668"/>
    </source>
</evidence>
<feature type="domain" description="TonB-dependent receptor plug" evidence="2">
    <location>
        <begin position="130"/>
        <end position="234"/>
    </location>
</feature>
<dbReference type="SUPFAM" id="SSF56935">
    <property type="entry name" value="Porins"/>
    <property type="match status" value="1"/>
</dbReference>
<dbReference type="Pfam" id="PF07715">
    <property type="entry name" value="Plug"/>
    <property type="match status" value="1"/>
</dbReference>
<evidence type="ECO:0000256" key="1">
    <source>
        <dbReference type="SAM" id="SignalP"/>
    </source>
</evidence>
<evidence type="ECO:0000313" key="3">
    <source>
        <dbReference type="EMBL" id="TDG35359.1"/>
    </source>
</evidence>
<evidence type="ECO:0000259" key="2">
    <source>
        <dbReference type="Pfam" id="PF07715"/>
    </source>
</evidence>
<dbReference type="AlphaFoldDB" id="A0A4R5MJU3"/>
<dbReference type="Gene3D" id="2.170.130.10">
    <property type="entry name" value="TonB-dependent receptor, plug domain"/>
    <property type="match status" value="1"/>
</dbReference>
<protein>
    <submittedName>
        <fullName evidence="3">TonB-dependent receptor</fullName>
    </submittedName>
</protein>
<proteinExistence type="predicted"/>
<dbReference type="InterPro" id="IPR037066">
    <property type="entry name" value="Plug_dom_sf"/>
</dbReference>
<keyword evidence="3" id="KW-0675">Receptor</keyword>
<dbReference type="SUPFAM" id="SSF49464">
    <property type="entry name" value="Carboxypeptidase regulatory domain-like"/>
    <property type="match status" value="1"/>
</dbReference>
<dbReference type="Proteomes" id="UP000295668">
    <property type="component" value="Unassembled WGS sequence"/>
</dbReference>
<reference evidence="3 4" key="1">
    <citation type="submission" date="2019-02" db="EMBL/GenBank/DDBJ databases">
        <title>Pedobacter sp. nov., a novel speices isolated from soil of pinguins habitat in Antarcitica.</title>
        <authorList>
            <person name="He R.-H."/>
        </authorList>
    </citation>
    <scope>NUCLEOTIDE SEQUENCE [LARGE SCALE GENOMIC DNA]</scope>
    <source>
        <strain evidence="3 4">E01020</strain>
    </source>
</reference>
<dbReference type="InterPro" id="IPR023996">
    <property type="entry name" value="TonB-dep_OMP_SusC/RagA"/>
</dbReference>
<gene>
    <name evidence="3" type="ORF">EZJ43_13725</name>
</gene>
<dbReference type="NCBIfam" id="TIGR04056">
    <property type="entry name" value="OMP_RagA_SusC"/>
    <property type="match status" value="1"/>
</dbReference>
<dbReference type="InterPro" id="IPR008969">
    <property type="entry name" value="CarboxyPept-like_regulatory"/>
</dbReference>
<feature type="chain" id="PRO_5020676830" evidence="1">
    <location>
        <begin position="41"/>
        <end position="1021"/>
    </location>
</feature>
<dbReference type="InterPro" id="IPR023997">
    <property type="entry name" value="TonB-dep_OMP_SusC/RagA_CS"/>
</dbReference>
<dbReference type="InterPro" id="IPR012910">
    <property type="entry name" value="Plug_dom"/>
</dbReference>
<keyword evidence="1" id="KW-0732">Signal</keyword>
<accession>A0A4R5MJU3</accession>
<dbReference type="OrthoDB" id="9768177at2"/>
<dbReference type="EMBL" id="SJCY01000010">
    <property type="protein sequence ID" value="TDG35359.1"/>
    <property type="molecule type" value="Genomic_DNA"/>
</dbReference>
<sequence>MMNIYTLLVSTKNLLTYNRPKHWLSTFFVMMLLSSSVAFAQTDVTGTVTDQTNNYVEGANISSGSLNVISDEFGGFKINLKAGDNLIVSKKGFKTVTQIYKSKSTINVTLLQSSGDSTVNVAYGKQSINHLTASISFIDGNELYKTQIQNLSSAINGRLNGLTVNPLQSEPGSEFPSLNIRGLGSYNGNNTPLFFVDGFEAPYETLSAVEIETLSVFKDAAALAPFGVRGANGVIWVTTKRGEIGKTRINFKARTGFSQPIQLPNFVDSYNYASLYNEALSNDNGRVYNPRYSQADLAAYKDGSDPIFHPNINWYDQTLEKTIPNYEANLTFDGGTKAVKYFIALGYLNTPKLFKENTDAVESRLKSTGGAKRYNFRSNVDVTLNKVFDASISLGGSIQDRSFPNYTNYFDLLAATPPNVYAPINPDGSYGGNAIYPNNPIAALYGLGQRNTNARTLQTNFKLNEKLDMVTPGLSLSQEVAFLSYFQGNYFYQRDYARFSPSIDPLSGAIVYSKLGNDKPYSIDESQYDEYNRDSYSIQADYKRAFGLNSFQGMVNYRLSKYVIDGNNVPFVSTGFAGRLSYAYDEKYLAEVDFAYNGSDNFAPGKRFGFFPAASLGWILSKENFLKDNSFLNFLKLRSSIGVVGNDQIGGGRFLYQGYYFGGPSVIFGNNGNSAFGTLAEGAVGNVDVTWEKNLMFNVGLDAQFLNNQLQLTFDYFRNQRSNILSTRSAIAPAILGVALPFENLGKTNSSGVEFSLGYSSPKNKEFTYYVTGNVSYARTKIVNQEEITRSQDYLYRTGKSVNQPFGLTAIGFFQSQAEIDDPKTPIQLFGPVQPGDVKYKDQNNDGFINDDDVTAIGYNDVPLISGSLTMGAQYKGFDIMGSFYGVANRSIYESGPYFWAFNNNGQVPAIAEGRWAYYPDQGIDTRATANYPRLSLTNNLNNNRRSTLWTKNGNFLRLKNLEFGYTIPKTIAKKLKVENIRFYLSATNLFTFSALDDIDPEFPVGYPQMKNYQFGLNVKF</sequence>
<name>A0A4R5MJU3_9SPHI</name>